<evidence type="ECO:0000313" key="3">
    <source>
        <dbReference type="Proteomes" id="UP000232323"/>
    </source>
</evidence>
<accession>A0A250XS41</accession>
<dbReference type="AlphaFoldDB" id="A0A250XS41"/>
<feature type="region of interest" description="Disordered" evidence="1">
    <location>
        <begin position="75"/>
        <end position="113"/>
    </location>
</feature>
<keyword evidence="3" id="KW-1185">Reference proteome</keyword>
<reference evidence="2 3" key="1">
    <citation type="submission" date="2017-08" db="EMBL/GenBank/DDBJ databases">
        <title>Acidophilic green algal genome provides insights into adaptation to an acidic environment.</title>
        <authorList>
            <person name="Hirooka S."/>
            <person name="Hirose Y."/>
            <person name="Kanesaki Y."/>
            <person name="Higuchi S."/>
            <person name="Fujiwara T."/>
            <person name="Onuma R."/>
            <person name="Era A."/>
            <person name="Ohbayashi R."/>
            <person name="Uzuka A."/>
            <person name="Nozaki H."/>
            <person name="Yoshikawa H."/>
            <person name="Miyagishima S.Y."/>
        </authorList>
    </citation>
    <scope>NUCLEOTIDE SEQUENCE [LARGE SCALE GENOMIC DNA]</scope>
    <source>
        <strain evidence="2 3">NIES-2499</strain>
    </source>
</reference>
<evidence type="ECO:0000256" key="1">
    <source>
        <dbReference type="SAM" id="MobiDB-lite"/>
    </source>
</evidence>
<dbReference type="EMBL" id="BEGY01000199">
    <property type="protein sequence ID" value="GAX85874.1"/>
    <property type="molecule type" value="Genomic_DNA"/>
</dbReference>
<evidence type="ECO:0000313" key="2">
    <source>
        <dbReference type="EMBL" id="GAX85874.1"/>
    </source>
</evidence>
<organism evidence="2 3">
    <name type="scientific">Chlamydomonas eustigma</name>
    <dbReference type="NCBI Taxonomy" id="1157962"/>
    <lineage>
        <taxon>Eukaryota</taxon>
        <taxon>Viridiplantae</taxon>
        <taxon>Chlorophyta</taxon>
        <taxon>core chlorophytes</taxon>
        <taxon>Chlorophyceae</taxon>
        <taxon>CS clade</taxon>
        <taxon>Chlamydomonadales</taxon>
        <taxon>Chlamydomonadaceae</taxon>
        <taxon>Chlamydomonas</taxon>
    </lineage>
</organism>
<dbReference type="Proteomes" id="UP000232323">
    <property type="component" value="Unassembled WGS sequence"/>
</dbReference>
<comment type="caution">
    <text evidence="2">The sequence shown here is derived from an EMBL/GenBank/DDBJ whole genome shotgun (WGS) entry which is preliminary data.</text>
</comment>
<feature type="compositionally biased region" description="Acidic residues" evidence="1">
    <location>
        <begin position="85"/>
        <end position="113"/>
    </location>
</feature>
<name>A0A250XS41_9CHLO</name>
<sequence>MHLPCSKITIIVSPRPPRKHDKQRPAVVAPKKYSRKYEMVPEFITLRQPVSTQQRGKATHINALHKRVLGKKRRDNPLLLGNVTEDSEEGASSEVEDVENVEDEEEVERVEQEDGDDKAIMIIIIIIIRSAIIMANLIEGRDPVMSASDDSAINTNMVREVSHFEGKPLH</sequence>
<gene>
    <name evidence="2" type="ORF">CEUSTIGMA_g13290.t1</name>
</gene>
<proteinExistence type="predicted"/>
<protein>
    <submittedName>
        <fullName evidence="2">Uncharacterized protein</fullName>
    </submittedName>
</protein>